<dbReference type="Proteomes" id="UP001410795">
    <property type="component" value="Unassembled WGS sequence"/>
</dbReference>
<dbReference type="EMBL" id="BAAAYV010000016">
    <property type="protein sequence ID" value="GAA3664325.1"/>
    <property type="molecule type" value="Genomic_DNA"/>
</dbReference>
<dbReference type="Pfam" id="PF04134">
    <property type="entry name" value="DCC1-like"/>
    <property type="match status" value="1"/>
</dbReference>
<sequence length="150" mass="16713">MKDVRVDLIFDGQCGFCTRSVNWIKRLDRHSRVHLHPSQRRHVRDRFGLTEDESRLAAWAFIAGQRSAGAGAINLALDAALGTRVFSALHGLPGMHWAQEYAYRWVSEHRYLLRGVAPWCSQHPDDCELAVEGATCSLPNANGGASRCAD</sequence>
<protein>
    <recommendedName>
        <fullName evidence="1">C2H2-type domain-containing protein</fullName>
    </recommendedName>
</protein>
<accession>A0ABP7BMJ1</accession>
<evidence type="ECO:0000313" key="2">
    <source>
        <dbReference type="EMBL" id="GAA3664325.1"/>
    </source>
</evidence>
<dbReference type="InterPro" id="IPR013087">
    <property type="entry name" value="Znf_C2H2_type"/>
</dbReference>
<evidence type="ECO:0000313" key="3">
    <source>
        <dbReference type="Proteomes" id="UP001410795"/>
    </source>
</evidence>
<feature type="domain" description="C2H2-type" evidence="1">
    <location>
        <begin position="14"/>
        <end position="36"/>
    </location>
</feature>
<comment type="caution">
    <text evidence="2">The sequence shown here is derived from an EMBL/GenBank/DDBJ whole genome shotgun (WGS) entry which is preliminary data.</text>
</comment>
<name>A0ABP7BMJ1_9MICO</name>
<dbReference type="PROSITE" id="PS00028">
    <property type="entry name" value="ZINC_FINGER_C2H2_1"/>
    <property type="match status" value="1"/>
</dbReference>
<proteinExistence type="predicted"/>
<dbReference type="InterPro" id="IPR007263">
    <property type="entry name" value="DCC1-like"/>
</dbReference>
<gene>
    <name evidence="2" type="ORF">GCM10022202_27910</name>
</gene>
<reference evidence="3" key="1">
    <citation type="journal article" date="2019" name="Int. J. Syst. Evol. Microbiol.">
        <title>The Global Catalogue of Microorganisms (GCM) 10K type strain sequencing project: providing services to taxonomists for standard genome sequencing and annotation.</title>
        <authorList>
            <consortium name="The Broad Institute Genomics Platform"/>
            <consortium name="The Broad Institute Genome Sequencing Center for Infectious Disease"/>
            <person name="Wu L."/>
            <person name="Ma J."/>
        </authorList>
    </citation>
    <scope>NUCLEOTIDE SEQUENCE [LARGE SCALE GENOMIC DNA]</scope>
    <source>
        <strain evidence="3">JCM 16546</strain>
    </source>
</reference>
<organism evidence="2 3">
    <name type="scientific">Microbacterium marinilacus</name>
    <dbReference type="NCBI Taxonomy" id="415209"/>
    <lineage>
        <taxon>Bacteria</taxon>
        <taxon>Bacillati</taxon>
        <taxon>Actinomycetota</taxon>
        <taxon>Actinomycetes</taxon>
        <taxon>Micrococcales</taxon>
        <taxon>Microbacteriaceae</taxon>
        <taxon>Microbacterium</taxon>
    </lineage>
</organism>
<keyword evidence="3" id="KW-1185">Reference proteome</keyword>
<evidence type="ECO:0000259" key="1">
    <source>
        <dbReference type="PROSITE" id="PS00028"/>
    </source>
</evidence>